<evidence type="ECO:0000259" key="3">
    <source>
        <dbReference type="SMART" id="SM00646"/>
    </source>
</evidence>
<dbReference type="PANTHER" id="PTHR30404:SF0">
    <property type="entry name" value="N-ACETYLMURAMOYL-L-ALANINE AMIDASE AMIC"/>
    <property type="match status" value="1"/>
</dbReference>
<feature type="compositionally biased region" description="Polar residues" evidence="2">
    <location>
        <begin position="55"/>
        <end position="68"/>
    </location>
</feature>
<protein>
    <recommendedName>
        <fullName evidence="3">MurNAc-LAA domain-containing protein</fullName>
    </recommendedName>
</protein>
<evidence type="ECO:0000313" key="5">
    <source>
        <dbReference type="Proteomes" id="UP000261231"/>
    </source>
</evidence>
<feature type="compositionally biased region" description="Low complexity" evidence="2">
    <location>
        <begin position="69"/>
        <end position="78"/>
    </location>
</feature>
<keyword evidence="1" id="KW-0378">Hydrolase</keyword>
<comment type="caution">
    <text evidence="4">The sequence shown here is derived from an EMBL/GenBank/DDBJ whole genome shotgun (WGS) entry which is preliminary data.</text>
</comment>
<dbReference type="GO" id="GO:0008745">
    <property type="term" value="F:N-acetylmuramoyl-L-alanine amidase activity"/>
    <property type="evidence" value="ECO:0007669"/>
    <property type="project" value="InterPro"/>
</dbReference>
<feature type="region of interest" description="Disordered" evidence="2">
    <location>
        <begin position="55"/>
        <end position="89"/>
    </location>
</feature>
<keyword evidence="5" id="KW-1185">Reference proteome</keyword>
<dbReference type="InterPro" id="IPR050695">
    <property type="entry name" value="N-acetylmuramoyl_amidase_3"/>
</dbReference>
<dbReference type="Gene3D" id="3.40.630.40">
    <property type="entry name" value="Zn-dependent exopeptidases"/>
    <property type="match status" value="1"/>
</dbReference>
<feature type="non-terminal residue" evidence="4">
    <location>
        <position position="1"/>
    </location>
</feature>
<proteinExistence type="predicted"/>
<dbReference type="GO" id="GO:0030288">
    <property type="term" value="C:outer membrane-bounded periplasmic space"/>
    <property type="evidence" value="ECO:0007669"/>
    <property type="project" value="TreeGrafter"/>
</dbReference>
<evidence type="ECO:0000256" key="2">
    <source>
        <dbReference type="SAM" id="MobiDB-lite"/>
    </source>
</evidence>
<gene>
    <name evidence="4" type="ORF">DW747_12995</name>
</gene>
<dbReference type="InterPro" id="IPR002508">
    <property type="entry name" value="MurNAc-LAA_cat"/>
</dbReference>
<sequence>FKICDLSGGSMSLIHCTKKEIYTQMKQRKPGCYIAAVLLAGLMLGGCGNPNAEANTTDSVSASDSEMVSESQETASAETETENEFETETEIETDPIVIVLDPGHDSEYCTRNHPDLGVNEQDLNLTIALACRDRLRQYQGVDVYMTREDGSCPDAEHQGEYCIEKRTGYATDLGADLFVSLHNNGTTGVYGAEANGTEIYVSNYSAYTEEGKKLGQMVLDNLSQLDLNPRGVFVRTKEEKGHYDDGSVQDWYYLISYSVEGGHPGMIIEHAYMDNPHDNAILKDEAQLKAMGTADADAIASYYNLQIKTKTEN</sequence>
<evidence type="ECO:0000256" key="1">
    <source>
        <dbReference type="ARBA" id="ARBA00022801"/>
    </source>
</evidence>
<dbReference type="AlphaFoldDB" id="A0A3E2XKE0"/>
<reference evidence="4 5" key="1">
    <citation type="submission" date="2018-08" db="EMBL/GenBank/DDBJ databases">
        <title>A genome reference for cultivated species of the human gut microbiota.</title>
        <authorList>
            <person name="Zou Y."/>
            <person name="Xue W."/>
            <person name="Luo G."/>
        </authorList>
    </citation>
    <scope>NUCLEOTIDE SEQUENCE [LARGE SCALE GENOMIC DNA]</scope>
    <source>
        <strain evidence="4 5">AM28-39</strain>
    </source>
</reference>
<accession>A0A3E2XKE0</accession>
<dbReference type="GO" id="GO:0009253">
    <property type="term" value="P:peptidoglycan catabolic process"/>
    <property type="evidence" value="ECO:0007669"/>
    <property type="project" value="InterPro"/>
</dbReference>
<dbReference type="Pfam" id="PF01520">
    <property type="entry name" value="Amidase_3"/>
    <property type="match status" value="1"/>
</dbReference>
<name>A0A3E2XKE0_9FIRM</name>
<feature type="compositionally biased region" description="Acidic residues" evidence="2">
    <location>
        <begin position="79"/>
        <end position="89"/>
    </location>
</feature>
<dbReference type="Proteomes" id="UP000261231">
    <property type="component" value="Unassembled WGS sequence"/>
</dbReference>
<organism evidence="4 5">
    <name type="scientific">Coprococcus catus</name>
    <dbReference type="NCBI Taxonomy" id="116085"/>
    <lineage>
        <taxon>Bacteria</taxon>
        <taxon>Bacillati</taxon>
        <taxon>Bacillota</taxon>
        <taxon>Clostridia</taxon>
        <taxon>Lachnospirales</taxon>
        <taxon>Lachnospiraceae</taxon>
        <taxon>Coprococcus</taxon>
    </lineage>
</organism>
<dbReference type="SMART" id="SM00646">
    <property type="entry name" value="Ami_3"/>
    <property type="match status" value="1"/>
</dbReference>
<dbReference type="SUPFAM" id="SSF53187">
    <property type="entry name" value="Zn-dependent exopeptidases"/>
    <property type="match status" value="1"/>
</dbReference>
<dbReference type="CDD" id="cd02696">
    <property type="entry name" value="MurNAc-LAA"/>
    <property type="match status" value="1"/>
</dbReference>
<feature type="domain" description="MurNAc-LAA" evidence="3">
    <location>
        <begin position="167"/>
        <end position="300"/>
    </location>
</feature>
<dbReference type="PANTHER" id="PTHR30404">
    <property type="entry name" value="N-ACETYLMURAMOYL-L-ALANINE AMIDASE"/>
    <property type="match status" value="1"/>
</dbReference>
<dbReference type="EMBL" id="QVFD01000015">
    <property type="protein sequence ID" value="RGC44412.1"/>
    <property type="molecule type" value="Genomic_DNA"/>
</dbReference>
<evidence type="ECO:0000313" key="4">
    <source>
        <dbReference type="EMBL" id="RGC44412.1"/>
    </source>
</evidence>